<keyword evidence="5 7" id="KW-1133">Transmembrane helix</keyword>
<keyword evidence="3" id="KW-1003">Cell membrane</keyword>
<dbReference type="PRINTS" id="PR00103">
    <property type="entry name" value="CAMPKINASE"/>
</dbReference>
<dbReference type="InterPro" id="IPR049278">
    <property type="entry name" value="MS_channel_C"/>
</dbReference>
<dbReference type="PANTHER" id="PTHR30221:SF1">
    <property type="entry name" value="SMALL-CONDUCTANCE MECHANOSENSITIVE CHANNEL"/>
    <property type="match status" value="1"/>
</dbReference>
<dbReference type="InterPro" id="IPR023408">
    <property type="entry name" value="MscS_beta-dom_sf"/>
</dbReference>
<evidence type="ECO:0000313" key="9">
    <source>
        <dbReference type="EMBL" id="AKF09351.1"/>
    </source>
</evidence>
<dbReference type="STRING" id="927083.DB32_006500"/>
<dbReference type="GO" id="GO:0008381">
    <property type="term" value="F:mechanosensitive monoatomic ion channel activity"/>
    <property type="evidence" value="ECO:0007669"/>
    <property type="project" value="InterPro"/>
</dbReference>
<dbReference type="PROSITE" id="PS50042">
    <property type="entry name" value="CNMP_BINDING_3"/>
    <property type="match status" value="1"/>
</dbReference>
<dbReference type="SUPFAM" id="SSF82689">
    <property type="entry name" value="Mechanosensitive channel protein MscS (YggB), C-terminal domain"/>
    <property type="match status" value="1"/>
</dbReference>
<evidence type="ECO:0000256" key="4">
    <source>
        <dbReference type="ARBA" id="ARBA00022692"/>
    </source>
</evidence>
<dbReference type="AlphaFoldDB" id="A0A0F6YL18"/>
<dbReference type="Pfam" id="PF00924">
    <property type="entry name" value="MS_channel_2nd"/>
    <property type="match status" value="1"/>
</dbReference>
<accession>A0A0F6YL18</accession>
<dbReference type="InterPro" id="IPR000595">
    <property type="entry name" value="cNMP-bd_dom"/>
</dbReference>
<evidence type="ECO:0000259" key="8">
    <source>
        <dbReference type="PROSITE" id="PS50042"/>
    </source>
</evidence>
<dbReference type="SMART" id="SM00100">
    <property type="entry name" value="cNMP"/>
    <property type="match status" value="1"/>
</dbReference>
<dbReference type="Gene3D" id="1.10.287.1260">
    <property type="match status" value="1"/>
</dbReference>
<protein>
    <submittedName>
        <fullName evidence="9">Potassium efflux system KefA protein / Small-conductance mechanosensitive channel</fullName>
    </submittedName>
</protein>
<dbReference type="Pfam" id="PF21082">
    <property type="entry name" value="MS_channel_3rd"/>
    <property type="match status" value="1"/>
</dbReference>
<evidence type="ECO:0000256" key="2">
    <source>
        <dbReference type="ARBA" id="ARBA00008017"/>
    </source>
</evidence>
<evidence type="ECO:0000256" key="1">
    <source>
        <dbReference type="ARBA" id="ARBA00004651"/>
    </source>
</evidence>
<evidence type="ECO:0000256" key="3">
    <source>
        <dbReference type="ARBA" id="ARBA00022475"/>
    </source>
</evidence>
<feature type="domain" description="Cyclic nucleotide-binding" evidence="8">
    <location>
        <begin position="345"/>
        <end position="465"/>
    </location>
</feature>
<evidence type="ECO:0000256" key="5">
    <source>
        <dbReference type="ARBA" id="ARBA00022989"/>
    </source>
</evidence>
<dbReference type="InterPro" id="IPR045275">
    <property type="entry name" value="MscS_archaea/bacteria_type"/>
</dbReference>
<sequence length="501" mass="54862">MHELLAVTAFGGVGIVLAVAMLLAAYVLLTREERARLRLPTALLAMHVLMVSVEWLLPDDPMVRRPMRVLAIGLLLLSMARSGFLLLVHVLVGRRGNTPLPKIIQDILQGVFYAGAGIVVLRAAGVEPTSLLTTSALLTAVIGLSLQETLGNLFAGLAIQAQRPFEIGDWIQLDANDASVGRVVEINWRATKLLTIDNVEITVPNGALARASLRNYSRPLPHVRRAVTITVAPDVPPAEVHRLFEDAVKGSPGVLEQPAPDVVTVGFTDIGVDYRVRFWMTELERIQPIEGAVRDRLWYALQRAGLGIPGARRQVLVQQATRESRAEEQAQHARDRATSLYAVDFLRNVPEDAMQQLAASTARRMYAPGETVIVEGSEGSELFVVESGEVEIVITKDRAQAARVATVGPGRFFGEMSLMTGERRRATVRTLTQTVLLVVGKKDLQPILEGHPAIAQRISEVLAERDLALGNVHAKDAKEHKSIVEQRSDALLHRIRAFFSL</sequence>
<dbReference type="EMBL" id="CP011125">
    <property type="protein sequence ID" value="AKF09351.1"/>
    <property type="molecule type" value="Genomic_DNA"/>
</dbReference>
<dbReference type="Gene3D" id="2.30.30.60">
    <property type="match status" value="1"/>
</dbReference>
<dbReference type="Gene3D" id="3.30.70.100">
    <property type="match status" value="1"/>
</dbReference>
<feature type="transmembrane region" description="Helical" evidence="7">
    <location>
        <begin position="69"/>
        <end position="91"/>
    </location>
</feature>
<dbReference type="PANTHER" id="PTHR30221">
    <property type="entry name" value="SMALL-CONDUCTANCE MECHANOSENSITIVE CHANNEL"/>
    <property type="match status" value="1"/>
</dbReference>
<reference evidence="9 10" key="1">
    <citation type="submission" date="2015-03" db="EMBL/GenBank/DDBJ databases">
        <title>Genome assembly of Sandaracinus amylolyticus DSM 53668.</title>
        <authorList>
            <person name="Sharma G."/>
            <person name="Subramanian S."/>
        </authorList>
    </citation>
    <scope>NUCLEOTIDE SEQUENCE [LARGE SCALE GENOMIC DNA]</scope>
    <source>
        <strain evidence="9 10">DSM 53668</strain>
    </source>
</reference>
<keyword evidence="10" id="KW-1185">Reference proteome</keyword>
<comment type="similarity">
    <text evidence="2">Belongs to the MscS (TC 1.A.23) family.</text>
</comment>
<dbReference type="InterPro" id="IPR018490">
    <property type="entry name" value="cNMP-bd_dom_sf"/>
</dbReference>
<proteinExistence type="inferred from homology"/>
<dbReference type="CDD" id="cd00038">
    <property type="entry name" value="CAP_ED"/>
    <property type="match status" value="1"/>
</dbReference>
<dbReference type="InterPro" id="IPR006685">
    <property type="entry name" value="MscS_channel_2nd"/>
</dbReference>
<evidence type="ECO:0000256" key="6">
    <source>
        <dbReference type="ARBA" id="ARBA00023136"/>
    </source>
</evidence>
<dbReference type="InterPro" id="IPR014710">
    <property type="entry name" value="RmlC-like_jellyroll"/>
</dbReference>
<dbReference type="Proteomes" id="UP000034883">
    <property type="component" value="Chromosome"/>
</dbReference>
<feature type="transmembrane region" description="Helical" evidence="7">
    <location>
        <begin position="41"/>
        <end position="57"/>
    </location>
</feature>
<dbReference type="SUPFAM" id="SSF51206">
    <property type="entry name" value="cAMP-binding domain-like"/>
    <property type="match status" value="1"/>
</dbReference>
<organism evidence="9 10">
    <name type="scientific">Sandaracinus amylolyticus</name>
    <dbReference type="NCBI Taxonomy" id="927083"/>
    <lineage>
        <taxon>Bacteria</taxon>
        <taxon>Pseudomonadati</taxon>
        <taxon>Myxococcota</taxon>
        <taxon>Polyangia</taxon>
        <taxon>Polyangiales</taxon>
        <taxon>Sandaracinaceae</taxon>
        <taxon>Sandaracinus</taxon>
    </lineage>
</organism>
<name>A0A0F6YL18_9BACT</name>
<dbReference type="Pfam" id="PF00027">
    <property type="entry name" value="cNMP_binding"/>
    <property type="match status" value="1"/>
</dbReference>
<gene>
    <name evidence="9" type="ORF">DB32_006500</name>
</gene>
<feature type="transmembrane region" description="Helical" evidence="7">
    <location>
        <begin position="6"/>
        <end position="29"/>
    </location>
</feature>
<keyword evidence="4 7" id="KW-0812">Transmembrane</keyword>
<dbReference type="InterPro" id="IPR010920">
    <property type="entry name" value="LSM_dom_sf"/>
</dbReference>
<dbReference type="KEGG" id="samy:DB32_006500"/>
<keyword evidence="6 7" id="KW-0472">Membrane</keyword>
<dbReference type="Gene3D" id="2.60.120.10">
    <property type="entry name" value="Jelly Rolls"/>
    <property type="match status" value="1"/>
</dbReference>
<evidence type="ECO:0000313" key="10">
    <source>
        <dbReference type="Proteomes" id="UP000034883"/>
    </source>
</evidence>
<dbReference type="InterPro" id="IPR011066">
    <property type="entry name" value="MscS_channel_C_sf"/>
</dbReference>
<dbReference type="GO" id="GO:0005886">
    <property type="term" value="C:plasma membrane"/>
    <property type="evidence" value="ECO:0007669"/>
    <property type="project" value="UniProtKB-SubCell"/>
</dbReference>
<dbReference type="SUPFAM" id="SSF50182">
    <property type="entry name" value="Sm-like ribonucleoproteins"/>
    <property type="match status" value="1"/>
</dbReference>
<comment type="subcellular location">
    <subcellularLocation>
        <location evidence="1">Cell membrane</location>
        <topology evidence="1">Multi-pass membrane protein</topology>
    </subcellularLocation>
</comment>
<evidence type="ECO:0000256" key="7">
    <source>
        <dbReference type="SAM" id="Phobius"/>
    </source>
</evidence>